<name>A0ABW5WV78_9STAP</name>
<accession>A0ABW5WV78</accession>
<feature type="signal peptide" evidence="1">
    <location>
        <begin position="1"/>
        <end position="17"/>
    </location>
</feature>
<reference evidence="3" key="1">
    <citation type="journal article" date="2019" name="Int. J. Syst. Evol. Microbiol.">
        <title>The Global Catalogue of Microorganisms (GCM) 10K type strain sequencing project: providing services to taxonomists for standard genome sequencing and annotation.</title>
        <authorList>
            <consortium name="The Broad Institute Genomics Platform"/>
            <consortium name="The Broad Institute Genome Sequencing Center for Infectious Disease"/>
            <person name="Wu L."/>
            <person name="Ma J."/>
        </authorList>
    </citation>
    <scope>NUCLEOTIDE SEQUENCE [LARGE SCALE GENOMIC DNA]</scope>
    <source>
        <strain evidence="3">KCTC 33575</strain>
    </source>
</reference>
<comment type="caution">
    <text evidence="2">The sequence shown here is derived from an EMBL/GenBank/DDBJ whole genome shotgun (WGS) entry which is preliminary data.</text>
</comment>
<proteinExistence type="predicted"/>
<dbReference type="RefSeq" id="WP_377773290.1">
    <property type="nucleotide sequence ID" value="NZ_JBHUOQ010000001.1"/>
</dbReference>
<protein>
    <submittedName>
        <fullName evidence="2">Uncharacterized protein</fullName>
    </submittedName>
</protein>
<dbReference type="EMBL" id="JBHUOQ010000001">
    <property type="protein sequence ID" value="MFD2830397.1"/>
    <property type="molecule type" value="Genomic_DNA"/>
</dbReference>
<dbReference type="PROSITE" id="PS51257">
    <property type="entry name" value="PROKAR_LIPOPROTEIN"/>
    <property type="match status" value="1"/>
</dbReference>
<evidence type="ECO:0000256" key="1">
    <source>
        <dbReference type="SAM" id="SignalP"/>
    </source>
</evidence>
<dbReference type="Proteomes" id="UP001597519">
    <property type="component" value="Unassembled WGS sequence"/>
</dbReference>
<keyword evidence="1" id="KW-0732">Signal</keyword>
<sequence length="125" mass="14191">MKKVLTLMFCFVFTVIAGCNDEPSLNEVAFNSLNNDDKDSILETLDDGKSGVIDRDNNHSYFFIETYADSAFDMQIDESIFQIIINEPDTGEDLKIRVFDYNPGPETDTLDIILNGESTPLDMRY</sequence>
<evidence type="ECO:0000313" key="2">
    <source>
        <dbReference type="EMBL" id="MFD2830397.1"/>
    </source>
</evidence>
<organism evidence="2 3">
    <name type="scientific">Corticicoccus populi</name>
    <dbReference type="NCBI Taxonomy" id="1812821"/>
    <lineage>
        <taxon>Bacteria</taxon>
        <taxon>Bacillati</taxon>
        <taxon>Bacillota</taxon>
        <taxon>Bacilli</taxon>
        <taxon>Bacillales</taxon>
        <taxon>Staphylococcaceae</taxon>
        <taxon>Corticicoccus</taxon>
    </lineage>
</organism>
<gene>
    <name evidence="2" type="ORF">ACFSX4_07915</name>
</gene>
<keyword evidence="3" id="KW-1185">Reference proteome</keyword>
<feature type="chain" id="PRO_5046794461" evidence="1">
    <location>
        <begin position="18"/>
        <end position="125"/>
    </location>
</feature>
<evidence type="ECO:0000313" key="3">
    <source>
        <dbReference type="Proteomes" id="UP001597519"/>
    </source>
</evidence>